<dbReference type="Proteomes" id="UP000216605">
    <property type="component" value="Unassembled WGS sequence"/>
</dbReference>
<protein>
    <submittedName>
        <fullName evidence="2">IS1595 family transposase</fullName>
    </submittedName>
</protein>
<proteinExistence type="predicted"/>
<feature type="domain" description="ISXO2-like transposase" evidence="1">
    <location>
        <begin position="128"/>
        <end position="267"/>
    </location>
</feature>
<evidence type="ECO:0000259" key="1">
    <source>
        <dbReference type="SMART" id="SM01126"/>
    </source>
</evidence>
<evidence type="ECO:0000313" key="3">
    <source>
        <dbReference type="Proteomes" id="UP000216605"/>
    </source>
</evidence>
<gene>
    <name evidence="2" type="ORF">CHU92_14850</name>
</gene>
<dbReference type="EMBL" id="NOXV01000305">
    <property type="protein sequence ID" value="OYQ31921.1"/>
    <property type="molecule type" value="Genomic_DNA"/>
</dbReference>
<dbReference type="AlphaFoldDB" id="A0A255YRV9"/>
<evidence type="ECO:0000313" key="2">
    <source>
        <dbReference type="EMBL" id="OYQ31921.1"/>
    </source>
</evidence>
<dbReference type="Pfam" id="PF12762">
    <property type="entry name" value="DDE_Tnp_IS1595"/>
    <property type="match status" value="1"/>
</dbReference>
<organism evidence="2 3">
    <name type="scientific">Flavobacterium cyanobacteriorum</name>
    <dbReference type="NCBI Taxonomy" id="2022802"/>
    <lineage>
        <taxon>Bacteria</taxon>
        <taxon>Pseudomonadati</taxon>
        <taxon>Bacteroidota</taxon>
        <taxon>Flavobacteriia</taxon>
        <taxon>Flavobacteriales</taxon>
        <taxon>Flavobacteriaceae</taxon>
        <taxon>Flavobacterium</taxon>
    </lineage>
</organism>
<dbReference type="NCBIfam" id="NF033547">
    <property type="entry name" value="transpos_IS1595"/>
    <property type="match status" value="1"/>
</dbReference>
<reference evidence="2 3" key="1">
    <citation type="submission" date="2017-07" db="EMBL/GenBank/DDBJ databases">
        <title>Flavobacterium cyanobacteriorum sp. nov., isolated from cyanobacterial aggregates in a eutrophic lake.</title>
        <authorList>
            <person name="Cai H."/>
        </authorList>
    </citation>
    <scope>NUCLEOTIDE SEQUENCE [LARGE SCALE GENOMIC DNA]</scope>
    <source>
        <strain evidence="2 3">TH021</strain>
    </source>
</reference>
<keyword evidence="3" id="KW-1185">Reference proteome</keyword>
<comment type="caution">
    <text evidence="2">The sequence shown here is derived from an EMBL/GenBank/DDBJ whole genome shotgun (WGS) entry which is preliminary data.</text>
</comment>
<dbReference type="OrthoDB" id="9783459at2"/>
<name>A0A255YRV9_9FLAO</name>
<dbReference type="RefSeq" id="WP_094416951.1">
    <property type="nucleotide sequence ID" value="NZ_NOXV01000305.1"/>
</dbReference>
<accession>A0A255YRV9</accession>
<dbReference type="InterPro" id="IPR024445">
    <property type="entry name" value="Tnp_ISXO2-like"/>
</dbReference>
<dbReference type="SMART" id="SM01126">
    <property type="entry name" value="DDE_Tnp_IS1595"/>
    <property type="match status" value="1"/>
</dbReference>
<sequence length="300" mass="34775">MKVFKGQNILNLVKELPDDDACKAYLSKIKWMDGFKCSKYGSEKGCEKAGYNYQCYSCNHVESSTANTLFHKVKFGLQKAFLIVFEMTTSTKSMSSIQVGKRYGISQTTAWFFMQKVRVAMQSSQKYPLSQIVHVDEFVVGGKEDAKQGRSYDTKKTTAVIAVELTEKNKIKRVYVKAIDDYSAKSLTPIFEEHISTSAKIFTDKWRGYSPLKAMYNIEQKESKKGRNFKEIHVVVHQIKSWIRTVPTHVSKKHVQSYFDEFSFRMNKSIFKENIFHKTIERMINSKPIYHNQIIQKLTI</sequence>